<dbReference type="PANTHER" id="PTHR47072">
    <property type="match status" value="1"/>
</dbReference>
<evidence type="ECO:0000256" key="1">
    <source>
        <dbReference type="SAM" id="MobiDB-lite"/>
    </source>
</evidence>
<dbReference type="Pfam" id="PF12776">
    <property type="entry name" value="Myb_DNA-bind_3"/>
    <property type="match status" value="1"/>
</dbReference>
<sequence length="563" mass="62173">MTVETGEHSHALAVVVLDHELAALALLPHGEGDVGLLMVLGLLQPPEPPFARPSCRSGALCAAARRADGSGSGSTDRGGRGTTAAGGHESTDGGGWGTTASGGCTSRRKGNAGVVGAPRRRSEDEALRRIKDESLCVPFHDKDCIGFDIVQKFLAGTEAGRRACFSRPKWTACSILQRQLPERGNKSPRLRLSKPSSPRHSPVLGRPRGGTGYCGSLPHPLPACFVANSEMAEQSLSKGRGHRTQPRGLVDTEVGGVTEGSHHEIGFRTQKAWSKEAWRNIVCGLNQKFSVSFTISQVKQKEQDLKKDYRSVKSLLDEGSFGWDSERNMVDAPDTVWASFASRRNIKDALQWRDKSFPYYDELIPLYEGRYAEGRTSHGKEQYASMSNHASTLSSHPAEVTEAYHVPSPTIPVLNESDLHFTLDDEVEDANLDPHPLSFTPRQHTQAPPRPAQTSSGKCCTWPRKRQKCDCDNGFLERYLKMKQEEIDLFAAIDKKLEGPYSITECITAIQKLDGLQIGDMLMAADIFRCRDNREIFMSFSRDELRLAWLTREIARNQTNDQN</sequence>
<dbReference type="PANTHER" id="PTHR47072:SF6">
    <property type="entry name" value="MYB_SANT-LIKE DOMAIN-CONTAINING PROTEIN"/>
    <property type="match status" value="1"/>
</dbReference>
<keyword evidence="5" id="KW-1185">Reference proteome</keyword>
<protein>
    <recommendedName>
        <fullName evidence="2">Myb/SANT-like domain-containing protein</fullName>
    </recommendedName>
</protein>
<feature type="region of interest" description="Disordered" evidence="1">
    <location>
        <begin position="183"/>
        <end position="208"/>
    </location>
</feature>
<evidence type="ECO:0000313" key="3">
    <source>
        <dbReference type="EMBL" id="KQK21722.1"/>
    </source>
</evidence>
<evidence type="ECO:0000259" key="2">
    <source>
        <dbReference type="Pfam" id="PF12776"/>
    </source>
</evidence>
<dbReference type="AlphaFoldDB" id="A0A0Q3S9V4"/>
<evidence type="ECO:0000313" key="5">
    <source>
        <dbReference type="Proteomes" id="UP000008810"/>
    </source>
</evidence>
<accession>A0A0Q3S9V4</accession>
<feature type="region of interest" description="Disordered" evidence="1">
    <location>
        <begin position="66"/>
        <end position="124"/>
    </location>
</feature>
<dbReference type="OrthoDB" id="683390at2759"/>
<dbReference type="InterPro" id="IPR024752">
    <property type="entry name" value="Myb/SANT-like_dom"/>
</dbReference>
<reference evidence="4" key="3">
    <citation type="submission" date="2018-08" db="UniProtKB">
        <authorList>
            <consortium name="EnsemblPlants"/>
        </authorList>
    </citation>
    <scope>IDENTIFICATION</scope>
    <source>
        <strain evidence="4">cv. Bd21</strain>
    </source>
</reference>
<feature type="compositionally biased region" description="Low complexity" evidence="1">
    <location>
        <begin position="193"/>
        <end position="202"/>
    </location>
</feature>
<feature type="domain" description="Myb/SANT-like" evidence="2">
    <location>
        <begin position="263"/>
        <end position="339"/>
    </location>
</feature>
<dbReference type="Proteomes" id="UP000008810">
    <property type="component" value="Chromosome 1"/>
</dbReference>
<dbReference type="EnsemblPlants" id="KQK21722">
    <property type="protein sequence ID" value="KQK21722"/>
    <property type="gene ID" value="BRADI_1g62646v3"/>
</dbReference>
<dbReference type="EMBL" id="CM000880">
    <property type="protein sequence ID" value="KQK21722.1"/>
    <property type="molecule type" value="Genomic_DNA"/>
</dbReference>
<gene>
    <name evidence="3" type="ORF">BRADI_1g62646v3</name>
</gene>
<organism evidence="3">
    <name type="scientific">Brachypodium distachyon</name>
    <name type="common">Purple false brome</name>
    <name type="synonym">Trachynia distachya</name>
    <dbReference type="NCBI Taxonomy" id="15368"/>
    <lineage>
        <taxon>Eukaryota</taxon>
        <taxon>Viridiplantae</taxon>
        <taxon>Streptophyta</taxon>
        <taxon>Embryophyta</taxon>
        <taxon>Tracheophyta</taxon>
        <taxon>Spermatophyta</taxon>
        <taxon>Magnoliopsida</taxon>
        <taxon>Liliopsida</taxon>
        <taxon>Poales</taxon>
        <taxon>Poaceae</taxon>
        <taxon>BOP clade</taxon>
        <taxon>Pooideae</taxon>
        <taxon>Stipodae</taxon>
        <taxon>Brachypodieae</taxon>
        <taxon>Brachypodium</taxon>
    </lineage>
</organism>
<reference evidence="3" key="2">
    <citation type="submission" date="2017-06" db="EMBL/GenBank/DDBJ databases">
        <title>WGS assembly of Brachypodium distachyon.</title>
        <authorList>
            <consortium name="The International Brachypodium Initiative"/>
            <person name="Lucas S."/>
            <person name="Harmon-Smith M."/>
            <person name="Lail K."/>
            <person name="Tice H."/>
            <person name="Grimwood J."/>
            <person name="Bruce D."/>
            <person name="Barry K."/>
            <person name="Shu S."/>
            <person name="Lindquist E."/>
            <person name="Wang M."/>
            <person name="Pitluck S."/>
            <person name="Vogel J.P."/>
            <person name="Garvin D.F."/>
            <person name="Mockler T.C."/>
            <person name="Schmutz J."/>
            <person name="Rokhsar D."/>
            <person name="Bevan M.W."/>
        </authorList>
    </citation>
    <scope>NUCLEOTIDE SEQUENCE</scope>
    <source>
        <strain evidence="3">Bd21</strain>
    </source>
</reference>
<reference evidence="3 4" key="1">
    <citation type="journal article" date="2010" name="Nature">
        <title>Genome sequencing and analysis of the model grass Brachypodium distachyon.</title>
        <authorList>
            <consortium name="International Brachypodium Initiative"/>
        </authorList>
    </citation>
    <scope>NUCLEOTIDE SEQUENCE [LARGE SCALE GENOMIC DNA]</scope>
    <source>
        <strain evidence="3 4">Bd21</strain>
    </source>
</reference>
<name>A0A0Q3S9V4_BRADI</name>
<feature type="compositionally biased region" description="Polar residues" evidence="1">
    <location>
        <begin position="440"/>
        <end position="458"/>
    </location>
</feature>
<dbReference type="ExpressionAtlas" id="A0A0Q3S9V4">
    <property type="expression patterns" value="baseline and differential"/>
</dbReference>
<feature type="region of interest" description="Disordered" evidence="1">
    <location>
        <begin position="432"/>
        <end position="458"/>
    </location>
</feature>
<dbReference type="InParanoid" id="A0A0Q3S9V4"/>
<dbReference type="Gramene" id="KQK21722">
    <property type="protein sequence ID" value="KQK21722"/>
    <property type="gene ID" value="BRADI_1g62646v3"/>
</dbReference>
<evidence type="ECO:0000313" key="4">
    <source>
        <dbReference type="EnsemblPlants" id="KQK21722"/>
    </source>
</evidence>
<proteinExistence type="predicted"/>